<protein>
    <submittedName>
        <fullName evidence="3">Glycosyltransferase involved in cell wall biosynthesis</fullName>
    </submittedName>
</protein>
<keyword evidence="1 3" id="KW-0808">Transferase</keyword>
<name>A0A495M6Y1_9FLAO</name>
<accession>A0A495M6Y1</accession>
<dbReference type="OrthoDB" id="9795068at2"/>
<organism evidence="3 4">
    <name type="scientific">Flavobacterium endophyticum</name>
    <dbReference type="NCBI Taxonomy" id="1540163"/>
    <lineage>
        <taxon>Bacteria</taxon>
        <taxon>Pseudomonadati</taxon>
        <taxon>Bacteroidota</taxon>
        <taxon>Flavobacteriia</taxon>
        <taxon>Flavobacteriales</taxon>
        <taxon>Flavobacteriaceae</taxon>
        <taxon>Flavobacterium</taxon>
    </lineage>
</organism>
<evidence type="ECO:0000313" key="3">
    <source>
        <dbReference type="EMBL" id="RKS21836.1"/>
    </source>
</evidence>
<dbReference type="RefSeq" id="WP_121376775.1">
    <property type="nucleotide sequence ID" value="NZ_RBLC01000003.1"/>
</dbReference>
<dbReference type="GO" id="GO:0016757">
    <property type="term" value="F:glycosyltransferase activity"/>
    <property type="evidence" value="ECO:0007669"/>
    <property type="project" value="InterPro"/>
</dbReference>
<gene>
    <name evidence="3" type="ORF">CLV94_2471</name>
</gene>
<reference evidence="3 4" key="1">
    <citation type="submission" date="2018-10" db="EMBL/GenBank/DDBJ databases">
        <title>Genomic Encyclopedia of Archaeal and Bacterial Type Strains, Phase II (KMG-II): from individual species to whole genera.</title>
        <authorList>
            <person name="Goeker M."/>
        </authorList>
    </citation>
    <scope>NUCLEOTIDE SEQUENCE [LARGE SCALE GENOMIC DNA]</scope>
    <source>
        <strain evidence="3 4">DSM 29537</strain>
    </source>
</reference>
<dbReference type="AlphaFoldDB" id="A0A495M6Y1"/>
<dbReference type="Pfam" id="PF00534">
    <property type="entry name" value="Glycos_transf_1"/>
    <property type="match status" value="1"/>
</dbReference>
<feature type="domain" description="Glycosyl transferase family 1" evidence="2">
    <location>
        <begin position="205"/>
        <end position="362"/>
    </location>
</feature>
<dbReference type="GO" id="GO:0009103">
    <property type="term" value="P:lipopolysaccharide biosynthetic process"/>
    <property type="evidence" value="ECO:0007669"/>
    <property type="project" value="TreeGrafter"/>
</dbReference>
<evidence type="ECO:0000256" key="1">
    <source>
        <dbReference type="ARBA" id="ARBA00022679"/>
    </source>
</evidence>
<dbReference type="EMBL" id="RBLC01000003">
    <property type="protein sequence ID" value="RKS21836.1"/>
    <property type="molecule type" value="Genomic_DNA"/>
</dbReference>
<keyword evidence="4" id="KW-1185">Reference proteome</keyword>
<proteinExistence type="predicted"/>
<dbReference type="InterPro" id="IPR001296">
    <property type="entry name" value="Glyco_trans_1"/>
</dbReference>
<evidence type="ECO:0000259" key="2">
    <source>
        <dbReference type="Pfam" id="PF00534"/>
    </source>
</evidence>
<evidence type="ECO:0000313" key="4">
    <source>
        <dbReference type="Proteomes" id="UP000277579"/>
    </source>
</evidence>
<dbReference type="Gene3D" id="3.40.50.2000">
    <property type="entry name" value="Glycogen Phosphorylase B"/>
    <property type="match status" value="2"/>
</dbReference>
<dbReference type="CDD" id="cd03801">
    <property type="entry name" value="GT4_PimA-like"/>
    <property type="match status" value="1"/>
</dbReference>
<dbReference type="PANTHER" id="PTHR46401:SF2">
    <property type="entry name" value="GLYCOSYLTRANSFERASE WBBK-RELATED"/>
    <property type="match status" value="1"/>
</dbReference>
<sequence>MKLVFVTEARFVKDKEGNVYGSSSFNLNLWNRYLEAFSEIRVVARVDFDPDYQGNKDDLASSSQVSFIELPHYIGPLDYLKKRKEINQVINSNVNEPDSVYICRIPGNIGSLVIRRMRKIGRPFGVEVVGDPWDVFAPGSIKHPLRPFFRVKGYLSLKKSVAAAQAVLYVTKEALQKRYPSKTGAFTTFASDVKISKNIIALSEKKYAKKEAYSIISIGSLDQMYKGPDTLINAIKILKSHGLICTLTWLGDGKFMQSMKDLAASLDVQDQIFFKGNVNSEEVRENLKNSDLFVLASKTEGLPRAIIEAMAMGLPCIGTNIGGIPELLEQDVLVEKNNAEKLALKISSILQDESFYNKQSKRNLEETQQYLQENLDKKRVEFYEYLKNNATR</sequence>
<comment type="caution">
    <text evidence="3">The sequence shown here is derived from an EMBL/GenBank/DDBJ whole genome shotgun (WGS) entry which is preliminary data.</text>
</comment>
<dbReference type="PANTHER" id="PTHR46401">
    <property type="entry name" value="GLYCOSYLTRANSFERASE WBBK-RELATED"/>
    <property type="match status" value="1"/>
</dbReference>
<dbReference type="Proteomes" id="UP000277579">
    <property type="component" value="Unassembled WGS sequence"/>
</dbReference>
<dbReference type="SUPFAM" id="SSF53756">
    <property type="entry name" value="UDP-Glycosyltransferase/glycogen phosphorylase"/>
    <property type="match status" value="1"/>
</dbReference>